<evidence type="ECO:0000256" key="1">
    <source>
        <dbReference type="ARBA" id="ARBA00004479"/>
    </source>
</evidence>
<keyword evidence="8" id="KW-0418">Kinase</keyword>
<evidence type="ECO:0000256" key="2">
    <source>
        <dbReference type="ARBA" id="ARBA00011902"/>
    </source>
</evidence>
<dbReference type="CDD" id="cd00192">
    <property type="entry name" value="PTKc"/>
    <property type="match status" value="1"/>
</dbReference>
<evidence type="ECO:0000256" key="6">
    <source>
        <dbReference type="ARBA" id="ARBA00022989"/>
    </source>
</evidence>
<comment type="subcellular location">
    <subcellularLocation>
        <location evidence="1">Membrane</location>
        <topology evidence="1">Single-pass type I membrane protein</topology>
    </subcellularLocation>
</comment>
<dbReference type="InterPro" id="IPR001245">
    <property type="entry name" value="Ser-Thr/Tyr_kinase_cat_dom"/>
</dbReference>
<dbReference type="Gene3D" id="1.10.510.10">
    <property type="entry name" value="Transferase(Phosphotransferase) domain 1"/>
    <property type="match status" value="1"/>
</dbReference>
<protein>
    <recommendedName>
        <fullName evidence="2">receptor protein-tyrosine kinase</fullName>
        <ecNumber evidence="2">2.7.10.1</ecNumber>
    </recommendedName>
</protein>
<dbReference type="PANTHER" id="PTHR24416">
    <property type="entry name" value="TYROSINE-PROTEIN KINASE RECEPTOR"/>
    <property type="match status" value="1"/>
</dbReference>
<proteinExistence type="predicted"/>
<dbReference type="Pfam" id="PF07714">
    <property type="entry name" value="PK_Tyr_Ser-Thr"/>
    <property type="match status" value="1"/>
</dbReference>
<dbReference type="Proteomes" id="UP001642483">
    <property type="component" value="Unassembled WGS sequence"/>
</dbReference>
<dbReference type="PROSITE" id="PS00107">
    <property type="entry name" value="PROTEIN_KINASE_ATP"/>
    <property type="match status" value="1"/>
</dbReference>
<dbReference type="InterPro" id="IPR017441">
    <property type="entry name" value="Protein_kinase_ATP_BS"/>
</dbReference>
<dbReference type="SUPFAM" id="SSF56112">
    <property type="entry name" value="Protein kinase-like (PK-like)"/>
    <property type="match status" value="1"/>
</dbReference>
<keyword evidence="16" id="KW-0732">Signal</keyword>
<reference evidence="19 20" key="1">
    <citation type="submission" date="2024-02" db="EMBL/GenBank/DDBJ databases">
        <authorList>
            <person name="Daric V."/>
            <person name="Darras S."/>
        </authorList>
    </citation>
    <scope>NUCLEOTIDE SEQUENCE [LARGE SCALE GENOMIC DNA]</scope>
</reference>
<dbReference type="InterPro" id="IPR036179">
    <property type="entry name" value="Ig-like_dom_sf"/>
</dbReference>
<dbReference type="SMART" id="SM00409">
    <property type="entry name" value="IG"/>
    <property type="match status" value="2"/>
</dbReference>
<feature type="chain" id="PRO_5046491584" description="receptor protein-tyrosine kinase" evidence="16">
    <location>
        <begin position="27"/>
        <end position="901"/>
    </location>
</feature>
<keyword evidence="11" id="KW-0325">Glycoprotein</keyword>
<feature type="transmembrane region" description="Helical" evidence="15">
    <location>
        <begin position="278"/>
        <end position="298"/>
    </location>
</feature>
<dbReference type="PROSITE" id="PS50835">
    <property type="entry name" value="IG_LIKE"/>
    <property type="match status" value="2"/>
</dbReference>
<keyword evidence="12" id="KW-0393">Immunoglobulin domain</keyword>
<evidence type="ECO:0000313" key="19">
    <source>
        <dbReference type="EMBL" id="CAK8696728.1"/>
    </source>
</evidence>
<organism evidence="19 20">
    <name type="scientific">Clavelina lepadiformis</name>
    <name type="common">Light-bulb sea squirt</name>
    <name type="synonym">Ascidia lepadiformis</name>
    <dbReference type="NCBI Taxonomy" id="159417"/>
    <lineage>
        <taxon>Eukaryota</taxon>
        <taxon>Metazoa</taxon>
        <taxon>Chordata</taxon>
        <taxon>Tunicata</taxon>
        <taxon>Ascidiacea</taxon>
        <taxon>Aplousobranchia</taxon>
        <taxon>Clavelinidae</taxon>
        <taxon>Clavelina</taxon>
    </lineage>
</organism>
<dbReference type="PRINTS" id="PR00109">
    <property type="entry name" value="TYRKINASE"/>
</dbReference>
<keyword evidence="9" id="KW-1015">Disulfide bond</keyword>
<keyword evidence="4 15" id="KW-0812">Transmembrane</keyword>
<name>A0ABP0GY98_CLALP</name>
<evidence type="ECO:0000256" key="11">
    <source>
        <dbReference type="ARBA" id="ARBA00023180"/>
    </source>
</evidence>
<evidence type="ECO:0000256" key="12">
    <source>
        <dbReference type="ARBA" id="ARBA00023319"/>
    </source>
</evidence>
<feature type="signal peptide" evidence="16">
    <location>
        <begin position="1"/>
        <end position="26"/>
    </location>
</feature>
<dbReference type="InterPro" id="IPR000719">
    <property type="entry name" value="Prot_kinase_dom"/>
</dbReference>
<evidence type="ECO:0000313" key="20">
    <source>
        <dbReference type="Proteomes" id="UP001642483"/>
    </source>
</evidence>
<feature type="binding site" evidence="14">
    <location>
        <position position="431"/>
    </location>
    <ligand>
        <name>ATP</name>
        <dbReference type="ChEBI" id="CHEBI:30616"/>
    </ligand>
</feature>
<dbReference type="SUPFAM" id="SSF48726">
    <property type="entry name" value="Immunoglobulin"/>
    <property type="match status" value="2"/>
</dbReference>
<keyword evidence="14" id="KW-0547">Nucleotide-binding</keyword>
<keyword evidence="6 15" id="KW-1133">Transmembrane helix</keyword>
<keyword evidence="8" id="KW-0829">Tyrosine-protein kinase</keyword>
<dbReference type="SMART" id="SM00219">
    <property type="entry name" value="TyrKc"/>
    <property type="match status" value="1"/>
</dbReference>
<evidence type="ECO:0000256" key="8">
    <source>
        <dbReference type="ARBA" id="ARBA00023137"/>
    </source>
</evidence>
<dbReference type="PROSITE" id="PS50011">
    <property type="entry name" value="PROTEIN_KINASE_DOM"/>
    <property type="match status" value="1"/>
</dbReference>
<dbReference type="PROSITE" id="PS00109">
    <property type="entry name" value="PROTEIN_KINASE_TYR"/>
    <property type="match status" value="1"/>
</dbReference>
<dbReference type="InterPro" id="IPR020635">
    <property type="entry name" value="Tyr_kinase_cat_dom"/>
</dbReference>
<dbReference type="EMBL" id="CAWYQH010000163">
    <property type="protein sequence ID" value="CAK8696728.1"/>
    <property type="molecule type" value="Genomic_DNA"/>
</dbReference>
<evidence type="ECO:0000256" key="5">
    <source>
        <dbReference type="ARBA" id="ARBA00022840"/>
    </source>
</evidence>
<dbReference type="InterPro" id="IPR050122">
    <property type="entry name" value="RTK"/>
</dbReference>
<dbReference type="InterPro" id="IPR008266">
    <property type="entry name" value="Tyr_kinase_AS"/>
</dbReference>
<dbReference type="PANTHER" id="PTHR24416:SF600">
    <property type="entry name" value="PDGF- AND VEGF-RECEPTOR RELATED, ISOFORM J"/>
    <property type="match status" value="1"/>
</dbReference>
<evidence type="ECO:0000256" key="7">
    <source>
        <dbReference type="ARBA" id="ARBA00023136"/>
    </source>
</evidence>
<keyword evidence="20" id="KW-1185">Reference proteome</keyword>
<evidence type="ECO:0000256" key="13">
    <source>
        <dbReference type="ARBA" id="ARBA00051243"/>
    </source>
</evidence>
<keyword evidence="3" id="KW-0597">Phosphoprotein</keyword>
<evidence type="ECO:0000256" key="16">
    <source>
        <dbReference type="SAM" id="SignalP"/>
    </source>
</evidence>
<feature type="domain" description="Ig-like" evidence="18">
    <location>
        <begin position="176"/>
        <end position="254"/>
    </location>
</feature>
<dbReference type="EC" id="2.7.10.1" evidence="2"/>
<evidence type="ECO:0000256" key="15">
    <source>
        <dbReference type="SAM" id="Phobius"/>
    </source>
</evidence>
<evidence type="ECO:0000256" key="9">
    <source>
        <dbReference type="ARBA" id="ARBA00023157"/>
    </source>
</evidence>
<evidence type="ECO:0000259" key="17">
    <source>
        <dbReference type="PROSITE" id="PS50011"/>
    </source>
</evidence>
<gene>
    <name evidence="19" type="ORF">CVLEPA_LOCUS30058</name>
</gene>
<dbReference type="InterPro" id="IPR011009">
    <property type="entry name" value="Kinase-like_dom_sf"/>
</dbReference>
<keyword evidence="10" id="KW-0675">Receptor</keyword>
<dbReference type="InterPro" id="IPR013783">
    <property type="entry name" value="Ig-like_fold"/>
</dbReference>
<evidence type="ECO:0000256" key="14">
    <source>
        <dbReference type="PROSITE-ProRule" id="PRU10141"/>
    </source>
</evidence>
<comment type="catalytic activity">
    <reaction evidence="13">
        <text>L-tyrosyl-[protein] + ATP = O-phospho-L-tyrosyl-[protein] + ADP + H(+)</text>
        <dbReference type="Rhea" id="RHEA:10596"/>
        <dbReference type="Rhea" id="RHEA-COMP:10136"/>
        <dbReference type="Rhea" id="RHEA-COMP:20101"/>
        <dbReference type="ChEBI" id="CHEBI:15378"/>
        <dbReference type="ChEBI" id="CHEBI:30616"/>
        <dbReference type="ChEBI" id="CHEBI:46858"/>
        <dbReference type="ChEBI" id="CHEBI:61978"/>
        <dbReference type="ChEBI" id="CHEBI:456216"/>
        <dbReference type="EC" id="2.7.10.1"/>
    </reaction>
</comment>
<dbReference type="Gene3D" id="3.30.200.20">
    <property type="entry name" value="Phosphorylase Kinase, domain 1"/>
    <property type="match status" value="1"/>
</dbReference>
<evidence type="ECO:0000259" key="18">
    <source>
        <dbReference type="PROSITE" id="PS50835"/>
    </source>
</evidence>
<evidence type="ECO:0000256" key="3">
    <source>
        <dbReference type="ARBA" id="ARBA00022553"/>
    </source>
</evidence>
<sequence>MIHGSSRDVAFYLILLPLLMFDCSNSPQAKRASNAHCRILRLKMGTMKTPNKYNGYFIWGSSSTPSTINAIVNKNVELNCRNLRYTGRDGSPYLITRWTKYDSNIIRSDKYRPFGCRLKKPFHEDPRLQIRHLVVQDSGVYSCQVMTNDTRELVAQKMFTLLVTNKRNYSIPVKIPTKSLNSLTHSTNVTSSNERVLLDCSYYLVGRDGVHITWFFQGNVLASTSKVIPACGNGSYTCDVQNDFGGFTHTFNVQANVFNCSCPMWVELCPKIGKMGSWLLVFVLCALFAVGPLLCRVVTNIRKKHKKMETKTAFMYMGYGMYIESPKKYSTVENHSSVEMIKRNDALEQLVPTSLPRNMKEYCLLYHQLEKFPAVSDTDLELVKAKEISRKRLSIEYNDDRPVSLGSGFFGNVYKGNIDSNTSSAVPVAVKILKDGFGVSDLGYFLEEATILIKAEKHPNVISLLGTCLLDLFSKQGNGVVNKAPSLLMELASGGNLRSYLLQCRSDFPQCNGIYQSYCAQTVITFEQLLSFSHQVALGMEHLSQKRILHRDLAARNILLTEDHVVKIGDFGLSKHLIHKDYYRICNRWEKPAKWTSPEALMFDKYSDKSDIWSYGVLVWEILTLGQEPYPNLEPKDLYNTLRRGIRLPKPDMASGQIYQMMLTCWKWIPEDRTSFSTLVKQIVGFIQQTSTNEDTSLNVKPSQPLNEPDDVDELKTFDAKDEPSKCFPTNDEVGNSADNKQHCHENVQIMHMENDGLSSKEADDTFSESLEIPDVSHYDTFDHVFESTSQERHAPILERTDNSSLKRSTSSEKNLMFASSVADGLIFENKSYVNSNYTTSTDLAKSLNSSNKNSVCIVADLNPLFTQPNEFSNDYCYYDNNMANVEDSTLSKQNRICIST</sequence>
<dbReference type="Gene3D" id="2.60.40.10">
    <property type="entry name" value="Immunoglobulins"/>
    <property type="match status" value="1"/>
</dbReference>
<keyword evidence="5 14" id="KW-0067">ATP-binding</keyword>
<evidence type="ECO:0000256" key="4">
    <source>
        <dbReference type="ARBA" id="ARBA00022692"/>
    </source>
</evidence>
<evidence type="ECO:0000256" key="10">
    <source>
        <dbReference type="ARBA" id="ARBA00023170"/>
    </source>
</evidence>
<keyword evidence="8" id="KW-0808">Transferase</keyword>
<dbReference type="InterPro" id="IPR003599">
    <property type="entry name" value="Ig_sub"/>
</dbReference>
<feature type="domain" description="Ig-like" evidence="18">
    <location>
        <begin position="50"/>
        <end position="154"/>
    </location>
</feature>
<feature type="domain" description="Protein kinase" evidence="17">
    <location>
        <begin position="399"/>
        <end position="687"/>
    </location>
</feature>
<accession>A0ABP0GY98</accession>
<keyword evidence="7 15" id="KW-0472">Membrane</keyword>
<dbReference type="InterPro" id="IPR007110">
    <property type="entry name" value="Ig-like_dom"/>
</dbReference>
<comment type="caution">
    <text evidence="19">The sequence shown here is derived from an EMBL/GenBank/DDBJ whole genome shotgun (WGS) entry which is preliminary data.</text>
</comment>